<protein>
    <submittedName>
        <fullName evidence="1">Uncharacterized protein</fullName>
    </submittedName>
</protein>
<comment type="caution">
    <text evidence="1">The sequence shown here is derived from an EMBL/GenBank/DDBJ whole genome shotgun (WGS) entry which is preliminary data.</text>
</comment>
<name>A0A248X645_9BIFI</name>
<sequence length="289" mass="31161">MYLINGVVLDDGNCVIEHGSDWLSPISPVVDVVTVPGVHGITVPPLPPVVGQRTLTMKIGCAGSDGWAQTRRVLRLLTMPHLILTRRMPDQLMDRCAEVVLASLTADDTTLGRYTRYTAVFSMTSPFWRAPDPTLTALPDDGVLLDASAIPGPATWWEGEPNNSVSVLAPDGYPDGYQSDAPIDDMIIRVPKGVDAMTLTDPTSGTSIAWSGTTTSGYLYVDPKRLHAWTSGNATAWTGGADVTAGLDYGANGPLQIWPDAAGKYRVTLTTHGVPAGQQTYVRYYKSWW</sequence>
<evidence type="ECO:0000313" key="1">
    <source>
        <dbReference type="EMBL" id="THG27945.1"/>
    </source>
</evidence>
<accession>A0A248X645</accession>
<dbReference type="AlphaFoldDB" id="A0A248X645"/>
<evidence type="ECO:0000313" key="2">
    <source>
        <dbReference type="Proteomes" id="UP000306798"/>
    </source>
</evidence>
<proteinExistence type="predicted"/>
<dbReference type="Proteomes" id="UP000306798">
    <property type="component" value="Unassembled WGS sequence"/>
</dbReference>
<dbReference type="RefSeq" id="WP_095507840.1">
    <property type="nucleotide sequence ID" value="NZ_CP022544.1"/>
</dbReference>
<organism evidence="1 2">
    <name type="scientific">Bifidobacterium pseudolongum</name>
    <dbReference type="NCBI Taxonomy" id="1694"/>
    <lineage>
        <taxon>Bacteria</taxon>
        <taxon>Bacillati</taxon>
        <taxon>Actinomycetota</taxon>
        <taxon>Actinomycetes</taxon>
        <taxon>Bifidobacteriales</taxon>
        <taxon>Bifidobacteriaceae</taxon>
        <taxon>Bifidobacterium</taxon>
    </lineage>
</organism>
<gene>
    <name evidence="1" type="ORF">E5991_00385</name>
</gene>
<reference evidence="1 2" key="1">
    <citation type="submission" date="2019-04" db="EMBL/GenBank/DDBJ databases">
        <title>Microbes associate with the intestines of laboratory mice.</title>
        <authorList>
            <person name="Navarre W."/>
            <person name="Wong E."/>
            <person name="Huang K.C."/>
            <person name="Tropini C."/>
            <person name="Ng K."/>
            <person name="Yu B."/>
        </authorList>
    </citation>
    <scope>NUCLEOTIDE SEQUENCE [LARGE SCALE GENOMIC DNA]</scope>
    <source>
        <strain evidence="1 2">NM87_A27A</strain>
    </source>
</reference>
<dbReference type="EMBL" id="SSTF01000001">
    <property type="protein sequence ID" value="THG27945.1"/>
    <property type="molecule type" value="Genomic_DNA"/>
</dbReference>